<dbReference type="InterPro" id="IPR036291">
    <property type="entry name" value="NAD(P)-bd_dom_sf"/>
</dbReference>
<evidence type="ECO:0000313" key="4">
    <source>
        <dbReference type="EMBL" id="KAH8689999.1"/>
    </source>
</evidence>
<evidence type="ECO:0000256" key="1">
    <source>
        <dbReference type="ARBA" id="ARBA00006484"/>
    </source>
</evidence>
<dbReference type="Pfam" id="PF00106">
    <property type="entry name" value="adh_short"/>
    <property type="match status" value="1"/>
</dbReference>
<dbReference type="GeneID" id="70251489"/>
<proteinExistence type="inferred from homology"/>
<dbReference type="EMBL" id="JAJTJA010000014">
    <property type="protein sequence ID" value="KAH8689999.1"/>
    <property type="molecule type" value="Genomic_DNA"/>
</dbReference>
<dbReference type="PANTHER" id="PTHR24320">
    <property type="entry name" value="RETINOL DEHYDROGENASE"/>
    <property type="match status" value="1"/>
</dbReference>
<dbReference type="GO" id="GO:0016491">
    <property type="term" value="F:oxidoreductase activity"/>
    <property type="evidence" value="ECO:0007669"/>
    <property type="project" value="UniProtKB-KW"/>
</dbReference>
<evidence type="ECO:0000256" key="2">
    <source>
        <dbReference type="ARBA" id="ARBA00022857"/>
    </source>
</evidence>
<keyword evidence="3" id="KW-0560">Oxidoreductase</keyword>
<gene>
    <name evidence="4" type="ORF">BGW36DRAFT_432962</name>
</gene>
<dbReference type="RefSeq" id="XP_046066282.1">
    <property type="nucleotide sequence ID" value="XM_046221202.1"/>
</dbReference>
<evidence type="ECO:0000256" key="3">
    <source>
        <dbReference type="ARBA" id="ARBA00023002"/>
    </source>
</evidence>
<dbReference type="SUPFAM" id="SSF51735">
    <property type="entry name" value="NAD(P)-binding Rossmann-fold domains"/>
    <property type="match status" value="1"/>
</dbReference>
<sequence length="316" mass="34412">MTFHPNCLPDLTGKVYIVTGGTSGIGYHTVYNLAKHGAHVYICARNRDKGSAVISEIKAKAPGVYISLLEIDHLSISSVVSAAKQFISKESLLHGLINNAGIMATPFEMTPDGFEAQWQTNYLAHWVFTYYLLPLLLKTSKICRPGTVRIVNLASSGHFSAPKGGIDFDDTSLQNETGMTRYGQSKLANVLHIKTLNKLYGPASPSSSAGNGEVWVSAVHPGLVDSNLGIRAVEIPKLMKIIISLYGALGGRTDADKGSWTSVFCAASPMMKQEQSGEYFQRIAEPGWQSKLAKDLNLAEKLEEWTYQKMEGGGWL</sequence>
<reference evidence="4" key="1">
    <citation type="submission" date="2021-12" db="EMBL/GenBank/DDBJ databases">
        <title>Convergent genome expansion in fungi linked to evolution of root-endophyte symbiosis.</title>
        <authorList>
            <consortium name="DOE Joint Genome Institute"/>
            <person name="Ke Y.-H."/>
            <person name="Bonito G."/>
            <person name="Liao H.-L."/>
            <person name="Looney B."/>
            <person name="Rojas-Flechas A."/>
            <person name="Nash J."/>
            <person name="Hameed K."/>
            <person name="Schadt C."/>
            <person name="Martin F."/>
            <person name="Crous P.W."/>
            <person name="Miettinen O."/>
            <person name="Magnuson J.K."/>
            <person name="Labbe J."/>
            <person name="Jacobson D."/>
            <person name="Doktycz M.J."/>
            <person name="Veneault-Fourrey C."/>
            <person name="Kuo A."/>
            <person name="Mondo S."/>
            <person name="Calhoun S."/>
            <person name="Riley R."/>
            <person name="Ohm R."/>
            <person name="LaButti K."/>
            <person name="Andreopoulos B."/>
            <person name="Pangilinan J."/>
            <person name="Nolan M."/>
            <person name="Tritt A."/>
            <person name="Clum A."/>
            <person name="Lipzen A."/>
            <person name="Daum C."/>
            <person name="Barry K."/>
            <person name="Grigoriev I.V."/>
            <person name="Vilgalys R."/>
        </authorList>
    </citation>
    <scope>NUCLEOTIDE SEQUENCE</scope>
    <source>
        <strain evidence="4">PMI_201</strain>
    </source>
</reference>
<keyword evidence="5" id="KW-1185">Reference proteome</keyword>
<comment type="similarity">
    <text evidence="1">Belongs to the short-chain dehydrogenases/reductases (SDR) family.</text>
</comment>
<dbReference type="Gene3D" id="3.40.50.720">
    <property type="entry name" value="NAD(P)-binding Rossmann-like Domain"/>
    <property type="match status" value="1"/>
</dbReference>
<dbReference type="AlphaFoldDB" id="A0AAD4KEV4"/>
<accession>A0AAD4KEV4</accession>
<dbReference type="PRINTS" id="PR00081">
    <property type="entry name" value="GDHRDH"/>
</dbReference>
<protein>
    <submittedName>
        <fullName evidence="4">Uncharacterized protein</fullName>
    </submittedName>
</protein>
<name>A0AAD4KEV4_9EURO</name>
<organism evidence="4 5">
    <name type="scientific">Talaromyces proteolyticus</name>
    <dbReference type="NCBI Taxonomy" id="1131652"/>
    <lineage>
        <taxon>Eukaryota</taxon>
        <taxon>Fungi</taxon>
        <taxon>Dikarya</taxon>
        <taxon>Ascomycota</taxon>
        <taxon>Pezizomycotina</taxon>
        <taxon>Eurotiomycetes</taxon>
        <taxon>Eurotiomycetidae</taxon>
        <taxon>Eurotiales</taxon>
        <taxon>Trichocomaceae</taxon>
        <taxon>Talaromyces</taxon>
        <taxon>Talaromyces sect. Bacilispori</taxon>
    </lineage>
</organism>
<evidence type="ECO:0000313" key="5">
    <source>
        <dbReference type="Proteomes" id="UP001201262"/>
    </source>
</evidence>
<keyword evidence="2" id="KW-0521">NADP</keyword>
<dbReference type="Proteomes" id="UP001201262">
    <property type="component" value="Unassembled WGS sequence"/>
</dbReference>
<comment type="caution">
    <text evidence="4">The sequence shown here is derived from an EMBL/GenBank/DDBJ whole genome shotgun (WGS) entry which is preliminary data.</text>
</comment>
<dbReference type="InterPro" id="IPR002347">
    <property type="entry name" value="SDR_fam"/>
</dbReference>
<dbReference type="PANTHER" id="PTHR24320:SF282">
    <property type="entry name" value="WW DOMAIN-CONTAINING OXIDOREDUCTASE"/>
    <property type="match status" value="1"/>
</dbReference>